<dbReference type="EMBL" id="MU004446">
    <property type="protein sequence ID" value="KAF2650738.1"/>
    <property type="molecule type" value="Genomic_DNA"/>
</dbReference>
<dbReference type="Proteomes" id="UP000799324">
    <property type="component" value="Unassembled WGS sequence"/>
</dbReference>
<protein>
    <submittedName>
        <fullName evidence="2">Uncharacterized protein</fullName>
    </submittedName>
</protein>
<evidence type="ECO:0000256" key="1">
    <source>
        <dbReference type="SAM" id="SignalP"/>
    </source>
</evidence>
<keyword evidence="1" id="KW-0732">Signal</keyword>
<feature type="signal peptide" evidence="1">
    <location>
        <begin position="1"/>
        <end position="19"/>
    </location>
</feature>
<evidence type="ECO:0000313" key="3">
    <source>
        <dbReference type="Proteomes" id="UP000799324"/>
    </source>
</evidence>
<evidence type="ECO:0000313" key="2">
    <source>
        <dbReference type="EMBL" id="KAF2650738.1"/>
    </source>
</evidence>
<accession>A0A6A6SWB0</accession>
<sequence length="592" mass="63737">MHKTLALTLAAAIFERVQSVAVNTTLAAGQKAIIPTKSGQIGINPITDIGDVSQYQVEPRPTLIKVDGTITEWIGPSEWTEAAITRTVGSEVETATVPVLVSVSKATASSNGQSPGDVTVTFVDDGKKQIESFADEVLDACKAIAAKFKRVKRDRDMTLAAEGVEECIFQKATEATAPEGELESLFENANLEIELPDVPAGPSAEIDKWAGILQIAKNQVRRKGAWLVVIILTTGFTEDGVYRWSYNVPANPAGVEETPTPTPTSTAATCNSAVPTGTNASVTMKIVKECQIRNSASWASGNINQVIDEIAAVPDDENTVECGLGVGDVDFNGTIYSDPHEWCLCGKLFKPHNSFYPTLTSTTSLCAYNTLPPTQISIQTTSKPTGGAITSCRSYTADGTDGPVTSCTCNDNNGYPFRGSAATAPTPSGCDWIVTATSTSTMSANLGMATCMPNVRGGARTDWFMRQDSAQYAIKKYCNSKFLEKLPMGPGQNRDRVDGDTTVAHYSWDAGQVYFYIKYLGGREDCPVLDIGGKDGPALCEDIYMTIINTCDPVKSEDFWKQGGRFERDCYQWEVTKGCNINSNDADDCIFK</sequence>
<keyword evidence="3" id="KW-1185">Reference proteome</keyword>
<feature type="chain" id="PRO_5025528681" evidence="1">
    <location>
        <begin position="20"/>
        <end position="592"/>
    </location>
</feature>
<proteinExistence type="predicted"/>
<organism evidence="2 3">
    <name type="scientific">Lophiostoma macrostomum CBS 122681</name>
    <dbReference type="NCBI Taxonomy" id="1314788"/>
    <lineage>
        <taxon>Eukaryota</taxon>
        <taxon>Fungi</taxon>
        <taxon>Dikarya</taxon>
        <taxon>Ascomycota</taxon>
        <taxon>Pezizomycotina</taxon>
        <taxon>Dothideomycetes</taxon>
        <taxon>Pleosporomycetidae</taxon>
        <taxon>Pleosporales</taxon>
        <taxon>Lophiostomataceae</taxon>
        <taxon>Lophiostoma</taxon>
    </lineage>
</organism>
<dbReference type="OrthoDB" id="3798003at2759"/>
<reference evidence="2" key="1">
    <citation type="journal article" date="2020" name="Stud. Mycol.">
        <title>101 Dothideomycetes genomes: a test case for predicting lifestyles and emergence of pathogens.</title>
        <authorList>
            <person name="Haridas S."/>
            <person name="Albert R."/>
            <person name="Binder M."/>
            <person name="Bloem J."/>
            <person name="Labutti K."/>
            <person name="Salamov A."/>
            <person name="Andreopoulos B."/>
            <person name="Baker S."/>
            <person name="Barry K."/>
            <person name="Bills G."/>
            <person name="Bluhm B."/>
            <person name="Cannon C."/>
            <person name="Castanera R."/>
            <person name="Culley D."/>
            <person name="Daum C."/>
            <person name="Ezra D."/>
            <person name="Gonzalez J."/>
            <person name="Henrissat B."/>
            <person name="Kuo A."/>
            <person name="Liang C."/>
            <person name="Lipzen A."/>
            <person name="Lutzoni F."/>
            <person name="Magnuson J."/>
            <person name="Mondo S."/>
            <person name="Nolan M."/>
            <person name="Ohm R."/>
            <person name="Pangilinan J."/>
            <person name="Park H.-J."/>
            <person name="Ramirez L."/>
            <person name="Alfaro M."/>
            <person name="Sun H."/>
            <person name="Tritt A."/>
            <person name="Yoshinaga Y."/>
            <person name="Zwiers L.-H."/>
            <person name="Turgeon B."/>
            <person name="Goodwin S."/>
            <person name="Spatafora J."/>
            <person name="Crous P."/>
            <person name="Grigoriev I."/>
        </authorList>
    </citation>
    <scope>NUCLEOTIDE SEQUENCE</scope>
    <source>
        <strain evidence="2">CBS 122681</strain>
    </source>
</reference>
<name>A0A6A6SWB0_9PLEO</name>
<gene>
    <name evidence="2" type="ORF">K491DRAFT_720522</name>
</gene>
<dbReference type="AlphaFoldDB" id="A0A6A6SWB0"/>